<name>A0AAI8Z8M7_9PEZI</name>
<evidence type="ECO:0000256" key="6">
    <source>
        <dbReference type="SAM" id="SignalP"/>
    </source>
</evidence>
<dbReference type="Pfam" id="PF05577">
    <property type="entry name" value="Peptidase_S28"/>
    <property type="match status" value="1"/>
</dbReference>
<evidence type="ECO:0000313" key="8">
    <source>
        <dbReference type="Proteomes" id="UP001296104"/>
    </source>
</evidence>
<feature type="chain" id="PRO_5042544626" evidence="6">
    <location>
        <begin position="18"/>
        <end position="547"/>
    </location>
</feature>
<dbReference type="GO" id="GO:0006508">
    <property type="term" value="P:proteolysis"/>
    <property type="evidence" value="ECO:0007669"/>
    <property type="project" value="UniProtKB-KW"/>
</dbReference>
<dbReference type="EMBL" id="CAVMBE010000116">
    <property type="protein sequence ID" value="CAK4034412.1"/>
    <property type="molecule type" value="Genomic_DNA"/>
</dbReference>
<dbReference type="InterPro" id="IPR029058">
    <property type="entry name" value="AB_hydrolase_fold"/>
</dbReference>
<keyword evidence="4" id="KW-0378">Hydrolase</keyword>
<dbReference type="InterPro" id="IPR008758">
    <property type="entry name" value="Peptidase_S28"/>
</dbReference>
<sequence>MKLTLPVLASTAALASAQWHAGGHGAHGFGRGWEWGSDGYSGHGGHMHALAGNPTSSGYENSTFDQLIDHENPHLGTFSQFYYYSDEFWKGPGSPVILFTPGEINATRYYTYLGTNRTTGLLAEKIGAAVIVLEHRYWGLSSPFAELTTENMQYLTLDNALQDLNYFASNVKLPFAKNISSNAADVPWVIMGGSYSGALSAWLANVYPGTLWAYHASSAPVQAISDYWAYFLPIQEGMPKNCSKDVTLVIDHMDDILTNGTTQEIHDLKAKFMMETVEHNDDFMDALANGPYLWQGNQFYTNTGFFTWCDYIENAVNSTGSTIAGPDGVGLEKALDGYASWWKTIGLPGTCAATGYWTGNYSTECFDTYNASSPVFTDTSLSNQYDRQWEWMLCNEPFGYWQTGAPENRPTIVSRLVTPEYFIRQCSLYFPPGPEGQTYGIAKGKTEAQENAYTGGWFIDNTTRLIFVNGQNDPWRESGVSAELRPGGPLQGTSQVPVEIVPGGYHASDLVSQNGEVNPAVQAVQDRILQQLADWVAEYPRKQYWKA</sequence>
<evidence type="ECO:0000256" key="1">
    <source>
        <dbReference type="ARBA" id="ARBA00011079"/>
    </source>
</evidence>
<dbReference type="GO" id="GO:0008239">
    <property type="term" value="F:dipeptidyl-peptidase activity"/>
    <property type="evidence" value="ECO:0007669"/>
    <property type="project" value="TreeGrafter"/>
</dbReference>
<evidence type="ECO:0000256" key="3">
    <source>
        <dbReference type="ARBA" id="ARBA00022729"/>
    </source>
</evidence>
<protein>
    <submittedName>
        <fullName evidence="7">Related to serine peptidase</fullName>
    </submittedName>
</protein>
<dbReference type="FunFam" id="3.40.50.1820:FF:000165">
    <property type="entry name" value="Serine peptidase, putative"/>
    <property type="match status" value="1"/>
</dbReference>
<comment type="similarity">
    <text evidence="1">Belongs to the peptidase S28 family.</text>
</comment>
<organism evidence="7 8">
    <name type="scientific">Lecanosticta acicola</name>
    <dbReference type="NCBI Taxonomy" id="111012"/>
    <lineage>
        <taxon>Eukaryota</taxon>
        <taxon>Fungi</taxon>
        <taxon>Dikarya</taxon>
        <taxon>Ascomycota</taxon>
        <taxon>Pezizomycotina</taxon>
        <taxon>Dothideomycetes</taxon>
        <taxon>Dothideomycetidae</taxon>
        <taxon>Mycosphaerellales</taxon>
        <taxon>Mycosphaerellaceae</taxon>
        <taxon>Lecanosticta</taxon>
    </lineage>
</organism>
<dbReference type="GO" id="GO:0070008">
    <property type="term" value="F:serine-type exopeptidase activity"/>
    <property type="evidence" value="ECO:0007669"/>
    <property type="project" value="InterPro"/>
</dbReference>
<keyword evidence="5" id="KW-0325">Glycoprotein</keyword>
<gene>
    <name evidence="7" type="ORF">LECACI_7A009570</name>
</gene>
<dbReference type="Gene3D" id="3.40.50.1820">
    <property type="entry name" value="alpha/beta hydrolase"/>
    <property type="match status" value="2"/>
</dbReference>
<dbReference type="AlphaFoldDB" id="A0AAI8Z8M7"/>
<dbReference type="SUPFAM" id="SSF53474">
    <property type="entry name" value="alpha/beta-Hydrolases"/>
    <property type="match status" value="1"/>
</dbReference>
<keyword evidence="8" id="KW-1185">Reference proteome</keyword>
<evidence type="ECO:0000256" key="4">
    <source>
        <dbReference type="ARBA" id="ARBA00022801"/>
    </source>
</evidence>
<evidence type="ECO:0000256" key="2">
    <source>
        <dbReference type="ARBA" id="ARBA00022670"/>
    </source>
</evidence>
<proteinExistence type="inferred from homology"/>
<reference evidence="7" key="1">
    <citation type="submission" date="2023-11" db="EMBL/GenBank/DDBJ databases">
        <authorList>
            <person name="Alioto T."/>
            <person name="Alioto T."/>
            <person name="Gomez Garrido J."/>
        </authorList>
    </citation>
    <scope>NUCLEOTIDE SEQUENCE</scope>
</reference>
<evidence type="ECO:0000313" key="7">
    <source>
        <dbReference type="EMBL" id="CAK4034412.1"/>
    </source>
</evidence>
<feature type="signal peptide" evidence="6">
    <location>
        <begin position="1"/>
        <end position="17"/>
    </location>
</feature>
<accession>A0AAI8Z8M7</accession>
<dbReference type="PANTHER" id="PTHR11010:SF23">
    <property type="entry name" value="SERINE PEPTIDASE"/>
    <property type="match status" value="1"/>
</dbReference>
<dbReference type="Proteomes" id="UP001296104">
    <property type="component" value="Unassembled WGS sequence"/>
</dbReference>
<comment type="caution">
    <text evidence="7">The sequence shown here is derived from an EMBL/GenBank/DDBJ whole genome shotgun (WGS) entry which is preliminary data.</text>
</comment>
<keyword evidence="2" id="KW-0645">Protease</keyword>
<dbReference type="PANTHER" id="PTHR11010">
    <property type="entry name" value="PROTEASE S28 PRO-X CARBOXYPEPTIDASE-RELATED"/>
    <property type="match status" value="1"/>
</dbReference>
<evidence type="ECO:0000256" key="5">
    <source>
        <dbReference type="ARBA" id="ARBA00023180"/>
    </source>
</evidence>
<keyword evidence="3 6" id="KW-0732">Signal</keyword>